<sequence>MTIPTPTVNPAAVEHPPLPGGLPDPATLASLANAFFSALPGGKSGVSAPVVASPDVSAGSGATGGLPSALPAAAPILASVSNPAPAGSPLAGPGGTGTGVPGFAPPQGKAPGLNLAPSAPTHVLSLGNRAPALAPHAAAANGLPDSAVSIAPALEPRAAGALLGVPPVQEAASPTHAPPATPAATGPSPFYFLHGAQNGWHGRAQDIDVPVHGHGQGQASPQAFGLPGGDVLRDLVVFEPRSVGVPSVSGVSGESARYFVDEREAAVPHGLKSSAHPPFDVNAVRRDFPILQERVNGKPLIWFDNAATTHKPQAVIDRLAYFYAHENSNIHRAAHALAARATDAYEHARKTVQRFINASSPDEIVFVRGTTEAINLVAKSWGAQNVGEGDEIIVSHLEHHANIVPWQQLAAQKGARLRVIPVDDSGQVLLDDYRKLLSDRTKIVSVTQVSNALGTVVPVREIVELAHRAGAKALVDGAQSISHMRVDVQALDADFFVFSGHKIYGPTGIGVVYGKREVLEAMPPWQGGGNMIEDVTFERTVFHGPPARFEAGTGNIADAVGLGAALDYVSRVGIENIARYEHDLLGYATSVLAPVAGVRLVGTARDKASVLSFVLKGYTTAEVGQALSEEGIAVRAGHHCAQPILRRFGLEASVRPSLAFYNTCDEVDALVAVVRRLASRG</sequence>
<feature type="domain" description="Aminotransferase class V" evidence="8">
    <location>
        <begin position="301"/>
        <end position="670"/>
    </location>
</feature>
<feature type="region of interest" description="Disordered" evidence="7">
    <location>
        <begin position="1"/>
        <end position="20"/>
    </location>
</feature>
<dbReference type="Pfam" id="PF00266">
    <property type="entry name" value="Aminotran_5"/>
    <property type="match status" value="1"/>
</dbReference>
<dbReference type="CDD" id="cd06453">
    <property type="entry name" value="SufS_like"/>
    <property type="match status" value="1"/>
</dbReference>
<evidence type="ECO:0000256" key="1">
    <source>
        <dbReference type="ARBA" id="ARBA00001933"/>
    </source>
</evidence>
<dbReference type="AlphaFoldDB" id="A0AAQ1GKJ2"/>
<dbReference type="EC" id="2.8.1.7" evidence="3"/>
<evidence type="ECO:0000256" key="7">
    <source>
        <dbReference type="SAM" id="MobiDB-lite"/>
    </source>
</evidence>
<evidence type="ECO:0000256" key="5">
    <source>
        <dbReference type="ARBA" id="ARBA00022898"/>
    </source>
</evidence>
<evidence type="ECO:0000256" key="6">
    <source>
        <dbReference type="ARBA" id="ARBA00050776"/>
    </source>
</evidence>
<dbReference type="NCBIfam" id="NF041166">
    <property type="entry name" value="f2_encap_cargo1"/>
    <property type="match status" value="1"/>
</dbReference>
<keyword evidence="4" id="KW-0808">Transferase</keyword>
<dbReference type="Gene3D" id="3.90.1150.10">
    <property type="entry name" value="Aspartate Aminotransferase, domain 1"/>
    <property type="match status" value="1"/>
</dbReference>
<dbReference type="InterPro" id="IPR000192">
    <property type="entry name" value="Aminotrans_V_dom"/>
</dbReference>
<organism evidence="9 10">
    <name type="scientific">Paraburkholderia tropica</name>
    <dbReference type="NCBI Taxonomy" id="92647"/>
    <lineage>
        <taxon>Bacteria</taxon>
        <taxon>Pseudomonadati</taxon>
        <taxon>Pseudomonadota</taxon>
        <taxon>Betaproteobacteria</taxon>
        <taxon>Burkholderiales</taxon>
        <taxon>Burkholderiaceae</taxon>
        <taxon>Paraburkholderia</taxon>
    </lineage>
</organism>
<dbReference type="InterPro" id="IPR015424">
    <property type="entry name" value="PyrdxlP-dep_Trfase"/>
</dbReference>
<comment type="caution">
    <text evidence="9">The sequence shown here is derived from an EMBL/GenBank/DDBJ whole genome shotgun (WGS) entry which is preliminary data.</text>
</comment>
<dbReference type="GO" id="GO:0030170">
    <property type="term" value="F:pyridoxal phosphate binding"/>
    <property type="evidence" value="ECO:0007669"/>
    <property type="project" value="InterPro"/>
</dbReference>
<dbReference type="Gene3D" id="3.40.640.10">
    <property type="entry name" value="Type I PLP-dependent aspartate aminotransferase-like (Major domain)"/>
    <property type="match status" value="1"/>
</dbReference>
<comment type="catalytic activity">
    <reaction evidence="6">
        <text>(sulfur carrier)-H + L-cysteine = (sulfur carrier)-SH + L-alanine</text>
        <dbReference type="Rhea" id="RHEA:43892"/>
        <dbReference type="Rhea" id="RHEA-COMP:14737"/>
        <dbReference type="Rhea" id="RHEA-COMP:14739"/>
        <dbReference type="ChEBI" id="CHEBI:29917"/>
        <dbReference type="ChEBI" id="CHEBI:35235"/>
        <dbReference type="ChEBI" id="CHEBI:57972"/>
        <dbReference type="ChEBI" id="CHEBI:64428"/>
        <dbReference type="EC" id="2.8.1.7"/>
    </reaction>
</comment>
<dbReference type="GO" id="GO:0006534">
    <property type="term" value="P:cysteine metabolic process"/>
    <property type="evidence" value="ECO:0007669"/>
    <property type="project" value="InterPro"/>
</dbReference>
<comment type="similarity">
    <text evidence="2">Belongs to the class-V pyridoxal-phosphate-dependent aminotransferase family. Csd subfamily.</text>
</comment>
<protein>
    <recommendedName>
        <fullName evidence="3">cysteine desulfurase</fullName>
        <ecNumber evidence="3">2.8.1.7</ecNumber>
    </recommendedName>
</protein>
<keyword evidence="9" id="KW-0456">Lyase</keyword>
<dbReference type="GO" id="GO:0031071">
    <property type="term" value="F:cysteine desulfurase activity"/>
    <property type="evidence" value="ECO:0007669"/>
    <property type="project" value="UniProtKB-EC"/>
</dbReference>
<comment type="cofactor">
    <cofactor evidence="1">
        <name>pyridoxal 5'-phosphate</name>
        <dbReference type="ChEBI" id="CHEBI:597326"/>
    </cofactor>
</comment>
<dbReference type="InterPro" id="IPR015422">
    <property type="entry name" value="PyrdxlP-dep_Trfase_small"/>
</dbReference>
<dbReference type="NCBIfam" id="TIGR01979">
    <property type="entry name" value="sufS"/>
    <property type="match status" value="1"/>
</dbReference>
<reference evidence="9 10" key="1">
    <citation type="submission" date="2016-10" db="EMBL/GenBank/DDBJ databases">
        <authorList>
            <person name="Varghese N."/>
            <person name="Submissions S."/>
        </authorList>
    </citation>
    <scope>NUCLEOTIDE SEQUENCE [LARGE SCALE GENOMIC DNA]</scope>
    <source>
        <strain evidence="9 10">LMG 22274</strain>
    </source>
</reference>
<dbReference type="GO" id="GO:0016829">
    <property type="term" value="F:lyase activity"/>
    <property type="evidence" value="ECO:0007669"/>
    <property type="project" value="UniProtKB-KW"/>
</dbReference>
<evidence type="ECO:0000313" key="10">
    <source>
        <dbReference type="Proteomes" id="UP000183529"/>
    </source>
</evidence>
<dbReference type="Proteomes" id="UP000183529">
    <property type="component" value="Unassembled WGS sequence"/>
</dbReference>
<evidence type="ECO:0000256" key="4">
    <source>
        <dbReference type="ARBA" id="ARBA00022679"/>
    </source>
</evidence>
<gene>
    <name evidence="9" type="ORF">SAMN05216550_11663</name>
</gene>
<dbReference type="RefSeq" id="WP_074986097.1">
    <property type="nucleotide sequence ID" value="NZ_CADFGN010000014.1"/>
</dbReference>
<evidence type="ECO:0000313" key="9">
    <source>
        <dbReference type="EMBL" id="SEK07728.1"/>
    </source>
</evidence>
<dbReference type="EMBL" id="FNZM01000016">
    <property type="protein sequence ID" value="SEK07728.1"/>
    <property type="molecule type" value="Genomic_DNA"/>
</dbReference>
<dbReference type="InterPro" id="IPR010970">
    <property type="entry name" value="Cys_dSase_SufS"/>
</dbReference>
<proteinExistence type="inferred from homology"/>
<dbReference type="InterPro" id="IPR015421">
    <property type="entry name" value="PyrdxlP-dep_Trfase_major"/>
</dbReference>
<keyword evidence="5" id="KW-0663">Pyridoxal phosphate</keyword>
<dbReference type="PANTHER" id="PTHR43586">
    <property type="entry name" value="CYSTEINE DESULFURASE"/>
    <property type="match status" value="1"/>
</dbReference>
<dbReference type="SUPFAM" id="SSF53383">
    <property type="entry name" value="PLP-dependent transferases"/>
    <property type="match status" value="1"/>
</dbReference>
<accession>A0AAQ1GKJ2</accession>
<evidence type="ECO:0000259" key="8">
    <source>
        <dbReference type="Pfam" id="PF00266"/>
    </source>
</evidence>
<evidence type="ECO:0000256" key="3">
    <source>
        <dbReference type="ARBA" id="ARBA00012239"/>
    </source>
</evidence>
<evidence type="ECO:0000256" key="2">
    <source>
        <dbReference type="ARBA" id="ARBA00010447"/>
    </source>
</evidence>
<name>A0AAQ1GKJ2_9BURK</name>
<feature type="region of interest" description="Disordered" evidence="7">
    <location>
        <begin position="87"/>
        <end position="109"/>
    </location>
</feature>
<dbReference type="PANTHER" id="PTHR43586:SF8">
    <property type="entry name" value="CYSTEINE DESULFURASE 1, CHLOROPLASTIC"/>
    <property type="match status" value="1"/>
</dbReference>